<comment type="function">
    <text evidence="5 6">Negative regulator of class I heat shock genes (grpE-dnaK-dnaJ and groELS operons). Prevents heat-shock induction of these operons.</text>
</comment>
<dbReference type="InterPro" id="IPR029016">
    <property type="entry name" value="GAF-like_dom_sf"/>
</dbReference>
<dbReference type="Gene3D" id="1.10.10.10">
    <property type="entry name" value="Winged helix-like DNA-binding domain superfamily/Winged helix DNA-binding domain"/>
    <property type="match status" value="1"/>
</dbReference>
<dbReference type="Gene3D" id="3.30.390.60">
    <property type="entry name" value="Heat-inducible transcription repressor hrca homolog, domain 3"/>
    <property type="match status" value="1"/>
</dbReference>
<feature type="domain" description="Heat-inducible transcription repressor HrcA C-terminal" evidence="7">
    <location>
        <begin position="104"/>
        <end position="322"/>
    </location>
</feature>
<evidence type="ECO:0000256" key="3">
    <source>
        <dbReference type="ARBA" id="ARBA00023016"/>
    </source>
</evidence>
<protein>
    <recommendedName>
        <fullName evidence="6">Heat-inducible transcription repressor HrcA</fullName>
    </recommendedName>
</protein>
<evidence type="ECO:0000256" key="2">
    <source>
        <dbReference type="ARBA" id="ARBA00023015"/>
    </source>
</evidence>
<proteinExistence type="inferred from homology"/>
<dbReference type="AlphaFoldDB" id="A0A852TB33"/>
<dbReference type="EMBL" id="JACCBX010000003">
    <property type="protein sequence ID" value="NYE05095.1"/>
    <property type="molecule type" value="Genomic_DNA"/>
</dbReference>
<evidence type="ECO:0000256" key="6">
    <source>
        <dbReference type="HAMAP-Rule" id="MF_00081"/>
    </source>
</evidence>
<evidence type="ECO:0000313" key="8">
    <source>
        <dbReference type="EMBL" id="NYE05095.1"/>
    </source>
</evidence>
<evidence type="ECO:0000259" key="7">
    <source>
        <dbReference type="Pfam" id="PF01628"/>
    </source>
</evidence>
<dbReference type="Gene3D" id="3.30.450.40">
    <property type="match status" value="1"/>
</dbReference>
<sequence length="343" mass="38875">MLTDRQLLILQVIVDDFIRSAQPVGSRSLSKKEEISFSSATIRNEMADLEELGYIEKTHTSSGRVPSEKGYRYYVDHLLSPQALNKQDISIIQSIFAERIFEFEKIIQKSAKILSELTNYTSIVLGPAASFNKLKRIQIIPLNKESAVAIFVTDSGHVENRTFYLPPSVDASDLEKTVNILNERLTGVALEDLNDKIYKEVAMLLRQHIRNYDLMMHTIADSLKMPVNEKLFFGGKTNMLSQPEFHDISKIRDLLQMIDHEEWIYPLIKNDSAGINVKIGRENNNSAMENCSLITATYSVGAESLGTIAILGPTRMEYSRVISLLQFLSNDLTSVLTKLYQKY</sequence>
<keyword evidence="3 6" id="KW-0346">Stress response</keyword>
<evidence type="ECO:0000313" key="9">
    <source>
        <dbReference type="Proteomes" id="UP000548423"/>
    </source>
</evidence>
<reference evidence="9" key="1">
    <citation type="submission" date="2020-07" db="EMBL/GenBank/DDBJ databases">
        <authorList>
            <person name="Partida-Martinez L."/>
            <person name="Huntemann M."/>
            <person name="Clum A."/>
            <person name="Wang J."/>
            <person name="Palaniappan K."/>
            <person name="Ritter S."/>
            <person name="Chen I.-M."/>
            <person name="Stamatis D."/>
            <person name="Reddy T."/>
            <person name="O'Malley R."/>
            <person name="Daum C."/>
            <person name="Shapiro N."/>
            <person name="Ivanova N."/>
            <person name="Kyrpides N."/>
            <person name="Woyke T."/>
        </authorList>
    </citation>
    <scope>NUCLEOTIDE SEQUENCE [LARGE SCALE GENOMIC DNA]</scope>
    <source>
        <strain evidence="9">AT2.8</strain>
    </source>
</reference>
<accession>A0A852TB33</accession>
<evidence type="ECO:0000256" key="5">
    <source>
        <dbReference type="ARBA" id="ARBA00055319"/>
    </source>
</evidence>
<dbReference type="PANTHER" id="PTHR34824:SF1">
    <property type="entry name" value="HEAT-INDUCIBLE TRANSCRIPTION REPRESSOR HRCA"/>
    <property type="match status" value="1"/>
</dbReference>
<dbReference type="Pfam" id="PF01628">
    <property type="entry name" value="HrcA"/>
    <property type="match status" value="1"/>
</dbReference>
<dbReference type="InterPro" id="IPR036390">
    <property type="entry name" value="WH_DNA-bd_sf"/>
</dbReference>
<keyword evidence="1 6" id="KW-0678">Repressor</keyword>
<dbReference type="GO" id="GO:0045892">
    <property type="term" value="P:negative regulation of DNA-templated transcription"/>
    <property type="evidence" value="ECO:0007669"/>
    <property type="project" value="UniProtKB-UniRule"/>
</dbReference>
<dbReference type="NCBIfam" id="TIGR00331">
    <property type="entry name" value="hrcA"/>
    <property type="match status" value="1"/>
</dbReference>
<comment type="caution">
    <text evidence="8">The sequence shown here is derived from an EMBL/GenBank/DDBJ whole genome shotgun (WGS) entry which is preliminary data.</text>
</comment>
<comment type="similarity">
    <text evidence="6">Belongs to the HrcA family.</text>
</comment>
<dbReference type="InterPro" id="IPR023120">
    <property type="entry name" value="WHTH_transcript_rep_HrcA_IDD"/>
</dbReference>
<evidence type="ECO:0000256" key="1">
    <source>
        <dbReference type="ARBA" id="ARBA00022491"/>
    </source>
</evidence>
<evidence type="ECO:0000256" key="4">
    <source>
        <dbReference type="ARBA" id="ARBA00023163"/>
    </source>
</evidence>
<dbReference type="HAMAP" id="MF_00081">
    <property type="entry name" value="HrcA"/>
    <property type="match status" value="1"/>
</dbReference>
<dbReference type="PIRSF" id="PIRSF005485">
    <property type="entry name" value="HrcA"/>
    <property type="match status" value="1"/>
</dbReference>
<keyword evidence="4 6" id="KW-0804">Transcription</keyword>
<dbReference type="FunFam" id="1.10.10.10:FF:000049">
    <property type="entry name" value="Heat-inducible transcription repressor HrcA"/>
    <property type="match status" value="1"/>
</dbReference>
<dbReference type="InterPro" id="IPR021153">
    <property type="entry name" value="HrcA_C"/>
</dbReference>
<dbReference type="GO" id="GO:0003677">
    <property type="term" value="F:DNA binding"/>
    <property type="evidence" value="ECO:0007669"/>
    <property type="project" value="InterPro"/>
</dbReference>
<dbReference type="Proteomes" id="UP000548423">
    <property type="component" value="Unassembled WGS sequence"/>
</dbReference>
<keyword evidence="2 6" id="KW-0805">Transcription regulation</keyword>
<dbReference type="PANTHER" id="PTHR34824">
    <property type="entry name" value="HEAT-INDUCIBLE TRANSCRIPTION REPRESSOR HRCA"/>
    <property type="match status" value="1"/>
</dbReference>
<reference evidence="9" key="2">
    <citation type="submission" date="2020-08" db="EMBL/GenBank/DDBJ databases">
        <title>The Agave Microbiome: Exploring the role of microbial communities in plant adaptations to desert environments.</title>
        <authorList>
            <person name="Partida-Martinez L.P."/>
        </authorList>
    </citation>
    <scope>NUCLEOTIDE SEQUENCE [LARGE SCALE GENOMIC DNA]</scope>
    <source>
        <strain evidence="9">AT2.8</strain>
    </source>
</reference>
<dbReference type="InterPro" id="IPR002571">
    <property type="entry name" value="HrcA"/>
</dbReference>
<dbReference type="SUPFAM" id="SSF55781">
    <property type="entry name" value="GAF domain-like"/>
    <property type="match status" value="1"/>
</dbReference>
<name>A0A852TB33_9BACI</name>
<dbReference type="SUPFAM" id="SSF46785">
    <property type="entry name" value="Winged helix' DNA-binding domain"/>
    <property type="match status" value="1"/>
</dbReference>
<dbReference type="InterPro" id="IPR036388">
    <property type="entry name" value="WH-like_DNA-bd_sf"/>
</dbReference>
<organism evidence="8 9">
    <name type="scientific">Neobacillus niacini</name>
    <dbReference type="NCBI Taxonomy" id="86668"/>
    <lineage>
        <taxon>Bacteria</taxon>
        <taxon>Bacillati</taxon>
        <taxon>Bacillota</taxon>
        <taxon>Bacilli</taxon>
        <taxon>Bacillales</taxon>
        <taxon>Bacillaceae</taxon>
        <taxon>Neobacillus</taxon>
    </lineage>
</organism>
<gene>
    <name evidence="6" type="primary">hrcA</name>
    <name evidence="8" type="ORF">F4694_001844</name>
</gene>